<evidence type="ECO:0000256" key="5">
    <source>
        <dbReference type="SAM" id="MobiDB-lite"/>
    </source>
</evidence>
<comment type="similarity">
    <text evidence="1">Belongs to the peptidase C48 family.</text>
</comment>
<dbReference type="PANTHER" id="PTHR12606">
    <property type="entry name" value="SENTRIN/SUMO-SPECIFIC PROTEASE"/>
    <property type="match status" value="1"/>
</dbReference>
<dbReference type="GO" id="GO:0005634">
    <property type="term" value="C:nucleus"/>
    <property type="evidence" value="ECO:0007669"/>
    <property type="project" value="TreeGrafter"/>
</dbReference>
<evidence type="ECO:0000259" key="6">
    <source>
        <dbReference type="PROSITE" id="PS50600"/>
    </source>
</evidence>
<dbReference type="GO" id="GO:0016929">
    <property type="term" value="F:deSUMOylase activity"/>
    <property type="evidence" value="ECO:0007669"/>
    <property type="project" value="TreeGrafter"/>
</dbReference>
<keyword evidence="3" id="KW-0378">Hydrolase</keyword>
<evidence type="ECO:0000313" key="7">
    <source>
        <dbReference type="EMBL" id="CAH1453647.1"/>
    </source>
</evidence>
<feature type="domain" description="Ubiquitin-like protease family profile" evidence="6">
    <location>
        <begin position="158"/>
        <end position="355"/>
    </location>
</feature>
<keyword evidence="2" id="KW-0645">Protease</keyword>
<organism evidence="7 8">
    <name type="scientific">Lactuca virosa</name>
    <dbReference type="NCBI Taxonomy" id="75947"/>
    <lineage>
        <taxon>Eukaryota</taxon>
        <taxon>Viridiplantae</taxon>
        <taxon>Streptophyta</taxon>
        <taxon>Embryophyta</taxon>
        <taxon>Tracheophyta</taxon>
        <taxon>Spermatophyta</taxon>
        <taxon>Magnoliopsida</taxon>
        <taxon>eudicotyledons</taxon>
        <taxon>Gunneridae</taxon>
        <taxon>Pentapetalae</taxon>
        <taxon>asterids</taxon>
        <taxon>campanulids</taxon>
        <taxon>Asterales</taxon>
        <taxon>Asteraceae</taxon>
        <taxon>Cichorioideae</taxon>
        <taxon>Cichorieae</taxon>
        <taxon>Lactucinae</taxon>
        <taxon>Lactuca</taxon>
    </lineage>
</organism>
<evidence type="ECO:0000256" key="2">
    <source>
        <dbReference type="ARBA" id="ARBA00022670"/>
    </source>
</evidence>
<dbReference type="PANTHER" id="PTHR12606:SF1">
    <property type="entry name" value="UBIQUITIN-LIKE-SPECIFIC PROTEASE 1A"/>
    <property type="match status" value="1"/>
</dbReference>
<dbReference type="InterPro" id="IPR003653">
    <property type="entry name" value="Peptidase_C48_C"/>
</dbReference>
<feature type="region of interest" description="Disordered" evidence="5">
    <location>
        <begin position="102"/>
        <end position="123"/>
    </location>
</feature>
<evidence type="ECO:0000256" key="3">
    <source>
        <dbReference type="ARBA" id="ARBA00022801"/>
    </source>
</evidence>
<dbReference type="GO" id="GO:0016926">
    <property type="term" value="P:protein desumoylation"/>
    <property type="evidence" value="ECO:0007669"/>
    <property type="project" value="TreeGrafter"/>
</dbReference>
<proteinExistence type="inferred from homology"/>
<dbReference type="InterPro" id="IPR038765">
    <property type="entry name" value="Papain-like_cys_pep_sf"/>
</dbReference>
<evidence type="ECO:0000256" key="1">
    <source>
        <dbReference type="ARBA" id="ARBA00005234"/>
    </source>
</evidence>
<name>A0AAU9PVK8_9ASTR</name>
<dbReference type="EMBL" id="CAKMRJ010005745">
    <property type="protein sequence ID" value="CAH1453647.1"/>
    <property type="molecule type" value="Genomic_DNA"/>
</dbReference>
<keyword evidence="4" id="KW-0788">Thiol protease</keyword>
<reference evidence="7 8" key="1">
    <citation type="submission" date="2022-01" db="EMBL/GenBank/DDBJ databases">
        <authorList>
            <person name="Xiong W."/>
            <person name="Schranz E."/>
        </authorList>
    </citation>
    <scope>NUCLEOTIDE SEQUENCE [LARGE SCALE GENOMIC DNA]</scope>
</reference>
<dbReference type="PROSITE" id="PS50600">
    <property type="entry name" value="ULP_PROTEASE"/>
    <property type="match status" value="1"/>
</dbReference>
<comment type="caution">
    <text evidence="7">The sequence shown here is derived from an EMBL/GenBank/DDBJ whole genome shotgun (WGS) entry which is preliminary data.</text>
</comment>
<feature type="region of interest" description="Disordered" evidence="5">
    <location>
        <begin position="50"/>
        <end position="86"/>
    </location>
</feature>
<protein>
    <recommendedName>
        <fullName evidence="6">Ubiquitin-like protease family profile domain-containing protein</fullName>
    </recommendedName>
</protein>
<dbReference type="SUPFAM" id="SSF54001">
    <property type="entry name" value="Cysteine proteinases"/>
    <property type="match status" value="1"/>
</dbReference>
<dbReference type="Pfam" id="PF02902">
    <property type="entry name" value="Peptidase_C48"/>
    <property type="match status" value="1"/>
</dbReference>
<dbReference type="Proteomes" id="UP001157418">
    <property type="component" value="Unassembled WGS sequence"/>
</dbReference>
<keyword evidence="8" id="KW-1185">Reference proteome</keyword>
<sequence length="386" mass="44933">MRSLPHGNIVRSHIVHLLLPRLLEERSTRRKHLRLNLSQTLLPRNSLKSERTYMSVDTSTRKKKDEPDTGFGEEDEMVNEEEEETFYHGTQLDYADISTHGLEGEVGRTPTHIEPSPDVGEHHKKTVTPIVRPQRKRGVAWYQQTPFTVMQSTPKLKKIIKTRKKKAVKSPEKANEDIVNEERNDVSNHLLLDSLHATSTLSFWKEWNMISSKLNTKHRLHILPLDVEFWSMNVADGVGGYPKWKDVDMVLFPINVLGVHWFLAVLHLNIWKVHIYDSTRSMNFFSKYLMGGEFTSFNDSIISELDVIDYWNDFPDGHKAKATIQFVDTVDAPHQEYIEDRGDCGVFVRMFMEMIVLGVQVKIDKPHRDAVFLYRNRMKNIIWDTL</sequence>
<dbReference type="AlphaFoldDB" id="A0AAU9PVK8"/>
<accession>A0AAU9PVK8</accession>
<gene>
    <name evidence="7" type="ORF">LVIROSA_LOCUS38879</name>
</gene>
<feature type="compositionally biased region" description="Acidic residues" evidence="5">
    <location>
        <begin position="71"/>
        <end position="84"/>
    </location>
</feature>
<dbReference type="GO" id="GO:0006508">
    <property type="term" value="P:proteolysis"/>
    <property type="evidence" value="ECO:0007669"/>
    <property type="project" value="UniProtKB-KW"/>
</dbReference>
<evidence type="ECO:0000313" key="8">
    <source>
        <dbReference type="Proteomes" id="UP001157418"/>
    </source>
</evidence>
<evidence type="ECO:0000256" key="4">
    <source>
        <dbReference type="ARBA" id="ARBA00022807"/>
    </source>
</evidence>
<dbReference type="Gene3D" id="3.40.395.10">
    <property type="entry name" value="Adenoviral Proteinase, Chain A"/>
    <property type="match status" value="1"/>
</dbReference>